<dbReference type="InterPro" id="IPR010368">
    <property type="entry name" value="Com_YlbF"/>
</dbReference>
<dbReference type="HAMAP" id="MF_01526">
    <property type="entry name" value="UPF0342"/>
    <property type="match status" value="1"/>
</dbReference>
<name>A0A4R5KZQ5_9BACL</name>
<dbReference type="RefSeq" id="WP_133225379.1">
    <property type="nucleotide sequence ID" value="NZ_SMRT01000001.1"/>
</dbReference>
<sequence length="112" mass="13234">MNIYDKAYDLARALRESSELKEVKAINDQIKAEPQSKRMLDDFRQRQMELQQKMMSGDMPSKDDMDKMEKLYEVINLNPALHRLFEAERRLGVVMEDVQRIISEPLQDVMKS</sequence>
<gene>
    <name evidence="2" type="ORF">E1757_03315</name>
</gene>
<dbReference type="EMBL" id="SMRT01000001">
    <property type="protein sequence ID" value="TDG00668.1"/>
    <property type="molecule type" value="Genomic_DNA"/>
</dbReference>
<reference evidence="2 3" key="1">
    <citation type="submission" date="2019-03" db="EMBL/GenBank/DDBJ databases">
        <title>This is whole genome sequence of Paenibacillus sp MS74 strain.</title>
        <authorList>
            <person name="Trinh H.N."/>
        </authorList>
    </citation>
    <scope>NUCLEOTIDE SEQUENCE [LARGE SCALE GENOMIC DNA]</scope>
    <source>
        <strain evidence="2 3">MS74</strain>
    </source>
</reference>
<protein>
    <recommendedName>
        <fullName evidence="1">UPF0342 protein E1757_03315</fullName>
    </recommendedName>
</protein>
<dbReference type="Pfam" id="PF06133">
    <property type="entry name" value="Com_YlbF"/>
    <property type="match status" value="1"/>
</dbReference>
<dbReference type="OrthoDB" id="9811402at2"/>
<evidence type="ECO:0000256" key="1">
    <source>
        <dbReference type="HAMAP-Rule" id="MF_01526"/>
    </source>
</evidence>
<dbReference type="SUPFAM" id="SSF158622">
    <property type="entry name" value="YheA/YmcA-like"/>
    <property type="match status" value="1"/>
</dbReference>
<dbReference type="InterPro" id="IPR023378">
    <property type="entry name" value="YheA/YmcA-like_dom_sf"/>
</dbReference>
<accession>A0A4R5KZQ5</accession>
<keyword evidence="3" id="KW-1185">Reference proteome</keyword>
<comment type="similarity">
    <text evidence="1">Belongs to the UPF0342 family.</text>
</comment>
<comment type="caution">
    <text evidence="2">The sequence shown here is derived from an EMBL/GenBank/DDBJ whole genome shotgun (WGS) entry which is preliminary data.</text>
</comment>
<dbReference type="Proteomes" id="UP000295636">
    <property type="component" value="Unassembled WGS sequence"/>
</dbReference>
<dbReference type="AlphaFoldDB" id="A0A4R5KZQ5"/>
<evidence type="ECO:0000313" key="3">
    <source>
        <dbReference type="Proteomes" id="UP000295636"/>
    </source>
</evidence>
<proteinExistence type="inferred from homology"/>
<evidence type="ECO:0000313" key="2">
    <source>
        <dbReference type="EMBL" id="TDG00668.1"/>
    </source>
</evidence>
<dbReference type="Gene3D" id="1.20.1500.10">
    <property type="entry name" value="YheA/YmcA-like"/>
    <property type="match status" value="1"/>
</dbReference>
<organism evidence="2 3">
    <name type="scientific">Paenibacillus piri</name>
    <dbReference type="NCBI Taxonomy" id="2547395"/>
    <lineage>
        <taxon>Bacteria</taxon>
        <taxon>Bacillati</taxon>
        <taxon>Bacillota</taxon>
        <taxon>Bacilli</taxon>
        <taxon>Bacillales</taxon>
        <taxon>Paenibacillaceae</taxon>
        <taxon>Paenibacillus</taxon>
    </lineage>
</organism>